<dbReference type="AlphaFoldDB" id="A0A5N6LSR2"/>
<dbReference type="Proteomes" id="UP000326396">
    <property type="component" value="Linkage Group LG9"/>
</dbReference>
<dbReference type="OrthoDB" id="9995434at2759"/>
<proteinExistence type="predicted"/>
<gene>
    <name evidence="2" type="ORF">E3N88_41465</name>
</gene>
<evidence type="ECO:0000313" key="3">
    <source>
        <dbReference type="Proteomes" id="UP000326396"/>
    </source>
</evidence>
<name>A0A5N6LSR2_9ASTR</name>
<evidence type="ECO:0000256" key="1">
    <source>
        <dbReference type="SAM" id="SignalP"/>
    </source>
</evidence>
<keyword evidence="1" id="KW-0732">Signal</keyword>
<comment type="caution">
    <text evidence="2">The sequence shown here is derived from an EMBL/GenBank/DDBJ whole genome shotgun (WGS) entry which is preliminary data.</text>
</comment>
<keyword evidence="3" id="KW-1185">Reference proteome</keyword>
<feature type="signal peptide" evidence="1">
    <location>
        <begin position="1"/>
        <end position="31"/>
    </location>
</feature>
<accession>A0A5N6LSR2</accession>
<reference evidence="2 3" key="1">
    <citation type="submission" date="2019-05" db="EMBL/GenBank/DDBJ databases">
        <title>Mikania micrantha, genome provides insights into the molecular mechanism of rapid growth.</title>
        <authorList>
            <person name="Liu B."/>
        </authorList>
    </citation>
    <scope>NUCLEOTIDE SEQUENCE [LARGE SCALE GENOMIC DNA]</scope>
    <source>
        <strain evidence="2">NLD-2019</strain>
        <tissue evidence="2">Leaf</tissue>
    </source>
</reference>
<protein>
    <submittedName>
        <fullName evidence="2">Uncharacterized protein</fullName>
    </submittedName>
</protein>
<feature type="chain" id="PRO_5024282031" evidence="1">
    <location>
        <begin position="32"/>
        <end position="224"/>
    </location>
</feature>
<dbReference type="EMBL" id="SZYD01000019">
    <property type="protein sequence ID" value="KAD2394488.1"/>
    <property type="molecule type" value="Genomic_DNA"/>
</dbReference>
<organism evidence="2 3">
    <name type="scientific">Mikania micrantha</name>
    <name type="common">bitter vine</name>
    <dbReference type="NCBI Taxonomy" id="192012"/>
    <lineage>
        <taxon>Eukaryota</taxon>
        <taxon>Viridiplantae</taxon>
        <taxon>Streptophyta</taxon>
        <taxon>Embryophyta</taxon>
        <taxon>Tracheophyta</taxon>
        <taxon>Spermatophyta</taxon>
        <taxon>Magnoliopsida</taxon>
        <taxon>eudicotyledons</taxon>
        <taxon>Gunneridae</taxon>
        <taxon>Pentapetalae</taxon>
        <taxon>asterids</taxon>
        <taxon>campanulids</taxon>
        <taxon>Asterales</taxon>
        <taxon>Asteraceae</taxon>
        <taxon>Asteroideae</taxon>
        <taxon>Heliantheae alliance</taxon>
        <taxon>Eupatorieae</taxon>
        <taxon>Mikania</taxon>
    </lineage>
</organism>
<sequence>MNSRLFMFKILATTDLLYLYDALHLLPLTDASPPIRVSGVHNHTRHTPATPPPPVQRYEPCVAQLSDGKFSLATLLAPWCCNPFAEMSSWMAGPTYKVSLVVLALQLLQVLRRLFGQMGDIISREQFLFSYDAASELKERVAKSNHELVYLYDVNLLDDVWKEASPLPPNKPIRVHELKYAGVELVIVYTRAMDVDKVELVKAQFEPFLRQGEAYVRHVEDLVR</sequence>
<evidence type="ECO:0000313" key="2">
    <source>
        <dbReference type="EMBL" id="KAD2394488.1"/>
    </source>
</evidence>